<dbReference type="InterPro" id="IPR002048">
    <property type="entry name" value="EF_hand_dom"/>
</dbReference>
<dbReference type="EMBL" id="CAAHFH010000001">
    <property type="protein sequence ID" value="VGO19333.1"/>
    <property type="molecule type" value="Genomic_DNA"/>
</dbReference>
<feature type="domain" description="EF-hand" evidence="2">
    <location>
        <begin position="15"/>
        <end position="50"/>
    </location>
</feature>
<dbReference type="GO" id="GO:0005509">
    <property type="term" value="F:calcium ion binding"/>
    <property type="evidence" value="ECO:0007669"/>
    <property type="project" value="InterPro"/>
</dbReference>
<dbReference type="SUPFAM" id="SSF47473">
    <property type="entry name" value="EF-hand"/>
    <property type="match status" value="1"/>
</dbReference>
<protein>
    <recommendedName>
        <fullName evidence="2">EF-hand domain-containing protein</fullName>
    </recommendedName>
</protein>
<evidence type="ECO:0000313" key="3">
    <source>
        <dbReference type="EMBL" id="VGO19333.1"/>
    </source>
</evidence>
<dbReference type="CDD" id="cd00051">
    <property type="entry name" value="EFh"/>
    <property type="match status" value="1"/>
</dbReference>
<evidence type="ECO:0000256" key="1">
    <source>
        <dbReference type="SAM" id="SignalP"/>
    </source>
</evidence>
<feature type="chain" id="PRO_5025380484" description="EF-hand domain-containing protein" evidence="1">
    <location>
        <begin position="20"/>
        <end position="88"/>
    </location>
</feature>
<accession>A0A6C2UHJ7</accession>
<dbReference type="Proteomes" id="UP000346198">
    <property type="component" value="Unassembled WGS sequence"/>
</dbReference>
<dbReference type="Gene3D" id="1.10.238.10">
    <property type="entry name" value="EF-hand"/>
    <property type="match status" value="1"/>
</dbReference>
<feature type="signal peptide" evidence="1">
    <location>
        <begin position="1"/>
        <end position="19"/>
    </location>
</feature>
<dbReference type="InterPro" id="IPR011992">
    <property type="entry name" value="EF-hand-dom_pair"/>
</dbReference>
<dbReference type="SMART" id="SM00054">
    <property type="entry name" value="EFh"/>
    <property type="match status" value="2"/>
</dbReference>
<dbReference type="AlphaFoldDB" id="A0A6C2UHJ7"/>
<sequence length="88" mass="10463">MKRWIIVLLCGMLISSVQAAEQAFRNIDTDKDGRISKAEYTESIRQRFEKQGKEGYKKEADNQFKRKDKNKDGYLDEEEFSIRVKRKK</sequence>
<organism evidence="3 4">
    <name type="scientific">Pontiella sulfatireligans</name>
    <dbReference type="NCBI Taxonomy" id="2750658"/>
    <lineage>
        <taxon>Bacteria</taxon>
        <taxon>Pseudomonadati</taxon>
        <taxon>Kiritimatiellota</taxon>
        <taxon>Kiritimatiellia</taxon>
        <taxon>Kiritimatiellales</taxon>
        <taxon>Pontiellaceae</taxon>
        <taxon>Pontiella</taxon>
    </lineage>
</organism>
<dbReference type="PROSITE" id="PS50222">
    <property type="entry name" value="EF_HAND_2"/>
    <property type="match status" value="2"/>
</dbReference>
<gene>
    <name evidence="3" type="ORF">SCARR_01391</name>
</gene>
<feature type="domain" description="EF-hand" evidence="2">
    <location>
        <begin position="55"/>
        <end position="88"/>
    </location>
</feature>
<name>A0A6C2UHJ7_9BACT</name>
<keyword evidence="4" id="KW-1185">Reference proteome</keyword>
<reference evidence="3 4" key="1">
    <citation type="submission" date="2019-04" db="EMBL/GenBank/DDBJ databases">
        <authorList>
            <person name="Van Vliet M D."/>
        </authorList>
    </citation>
    <scope>NUCLEOTIDE SEQUENCE [LARGE SCALE GENOMIC DNA]</scope>
    <source>
        <strain evidence="3 4">F21</strain>
    </source>
</reference>
<evidence type="ECO:0000313" key="4">
    <source>
        <dbReference type="Proteomes" id="UP000346198"/>
    </source>
</evidence>
<dbReference type="PROSITE" id="PS00018">
    <property type="entry name" value="EF_HAND_1"/>
    <property type="match status" value="2"/>
</dbReference>
<dbReference type="InterPro" id="IPR018247">
    <property type="entry name" value="EF_Hand_1_Ca_BS"/>
</dbReference>
<keyword evidence="1" id="KW-0732">Signal</keyword>
<evidence type="ECO:0000259" key="2">
    <source>
        <dbReference type="PROSITE" id="PS50222"/>
    </source>
</evidence>
<proteinExistence type="predicted"/>
<dbReference type="Pfam" id="PF13499">
    <property type="entry name" value="EF-hand_7"/>
    <property type="match status" value="1"/>
</dbReference>
<dbReference type="RefSeq" id="WP_168433066.1">
    <property type="nucleotide sequence ID" value="NZ_CAAHFH010000001.1"/>
</dbReference>